<keyword evidence="3" id="KW-0812">Transmembrane</keyword>
<feature type="compositionally biased region" description="Polar residues" evidence="8">
    <location>
        <begin position="347"/>
        <end position="356"/>
    </location>
</feature>
<evidence type="ECO:0000256" key="2">
    <source>
        <dbReference type="ARBA" id="ARBA00006434"/>
    </source>
</evidence>
<dbReference type="Proteomes" id="UP000821853">
    <property type="component" value="Unassembled WGS sequence"/>
</dbReference>
<keyword evidence="5" id="KW-0472">Membrane</keyword>
<dbReference type="Pfam" id="PF00474">
    <property type="entry name" value="SSF"/>
    <property type="match status" value="1"/>
</dbReference>
<dbReference type="EMBL" id="JABSTR010000008">
    <property type="protein sequence ID" value="KAH9378469.1"/>
    <property type="molecule type" value="Genomic_DNA"/>
</dbReference>
<feature type="compositionally biased region" description="Basic residues" evidence="8">
    <location>
        <begin position="327"/>
        <end position="336"/>
    </location>
</feature>
<feature type="region of interest" description="Disordered" evidence="8">
    <location>
        <begin position="482"/>
        <end position="539"/>
    </location>
</feature>
<dbReference type="AlphaFoldDB" id="A0A9J6GSK7"/>
<dbReference type="PROSITE" id="PS50283">
    <property type="entry name" value="NA_SOLUT_SYMP_3"/>
    <property type="match status" value="1"/>
</dbReference>
<comment type="subcellular location">
    <subcellularLocation>
        <location evidence="1">Membrane</location>
        <topology evidence="1">Multi-pass membrane protein</topology>
    </subcellularLocation>
</comment>
<evidence type="ECO:0000256" key="3">
    <source>
        <dbReference type="ARBA" id="ARBA00022692"/>
    </source>
</evidence>
<dbReference type="InterPro" id="IPR038377">
    <property type="entry name" value="Na/Glc_symporter_sf"/>
</dbReference>
<protein>
    <submittedName>
        <fullName evidence="9">Uncharacterized protein</fullName>
    </submittedName>
</protein>
<gene>
    <name evidence="9" type="ORF">HPB48_016551</name>
</gene>
<sequence length="539" mass="59686">MNEGVVRKRGGKRRERGPAAHSEQRGKVGCVQEVQQRAFVEVGGYTALVEKFGALGRHANTTCNAVPENYMHLFRAADDASLPWPGMTIGLTINAIWYWCSDQVIVQRSLSAKNLSHAKAGSILTGYLKILPLFLMVFPGMAARVLFPEVVGCTDPEQCTAYCGNARGCTNIAYPLLVLRLMPAGGRGLMMSVMTASLVANLASISTALLRFSPWTSGIPCAEEQGLGAGARRCRKPRVLRSELDMFYFAPKRYLSRWSGGRRTPVTCSGSRCLESPFSLYQPTVLLWRAGQQTPNAAEAAAGVGLRRVSRREHTFTGKEATQERQSRRKSRRRKVFAPSASRETDTLNGTSTSRKPQCGRWQCAPKSKFSEPRDNQSLPQTDALSYATVASGVQISASKPGSSGFSSRCKKEIEGELKQLDNETEVSTRDFENTLARLEKQLPEIQRSIDVTRTRFQEQLNARNEQKLVLQHRLKEWKEERARIDKAKSRQSPSPRRALVAAPPDAQQKQKSEGKSTTAITTAQKTTLQEQQPQQAPP</sequence>
<comment type="caution">
    <text evidence="9">The sequence shown here is derived from an EMBL/GenBank/DDBJ whole genome shotgun (WGS) entry which is preliminary data.</text>
</comment>
<dbReference type="InterPro" id="IPR001734">
    <property type="entry name" value="Na/solute_symporter"/>
</dbReference>
<feature type="region of interest" description="Disordered" evidence="8">
    <location>
        <begin position="1"/>
        <end position="27"/>
    </location>
</feature>
<evidence type="ECO:0000256" key="7">
    <source>
        <dbReference type="SAM" id="Coils"/>
    </source>
</evidence>
<dbReference type="GO" id="GO:0005412">
    <property type="term" value="F:D-glucose:sodium symporter activity"/>
    <property type="evidence" value="ECO:0007669"/>
    <property type="project" value="TreeGrafter"/>
</dbReference>
<evidence type="ECO:0000256" key="6">
    <source>
        <dbReference type="RuleBase" id="RU362091"/>
    </source>
</evidence>
<organism evidence="9 10">
    <name type="scientific">Haemaphysalis longicornis</name>
    <name type="common">Bush tick</name>
    <dbReference type="NCBI Taxonomy" id="44386"/>
    <lineage>
        <taxon>Eukaryota</taxon>
        <taxon>Metazoa</taxon>
        <taxon>Ecdysozoa</taxon>
        <taxon>Arthropoda</taxon>
        <taxon>Chelicerata</taxon>
        <taxon>Arachnida</taxon>
        <taxon>Acari</taxon>
        <taxon>Parasitiformes</taxon>
        <taxon>Ixodida</taxon>
        <taxon>Ixodoidea</taxon>
        <taxon>Ixodidae</taxon>
        <taxon>Haemaphysalinae</taxon>
        <taxon>Haemaphysalis</taxon>
    </lineage>
</organism>
<dbReference type="GO" id="GO:0005886">
    <property type="term" value="C:plasma membrane"/>
    <property type="evidence" value="ECO:0007669"/>
    <property type="project" value="TreeGrafter"/>
</dbReference>
<evidence type="ECO:0000313" key="10">
    <source>
        <dbReference type="Proteomes" id="UP000821853"/>
    </source>
</evidence>
<feature type="region of interest" description="Disordered" evidence="8">
    <location>
        <begin position="312"/>
        <end position="379"/>
    </location>
</feature>
<dbReference type="Gene3D" id="1.20.1730.10">
    <property type="entry name" value="Sodium/glucose cotransporter"/>
    <property type="match status" value="1"/>
</dbReference>
<evidence type="ECO:0000256" key="1">
    <source>
        <dbReference type="ARBA" id="ARBA00004141"/>
    </source>
</evidence>
<evidence type="ECO:0000256" key="8">
    <source>
        <dbReference type="SAM" id="MobiDB-lite"/>
    </source>
</evidence>
<name>A0A9J6GSK7_HAELO</name>
<evidence type="ECO:0000256" key="5">
    <source>
        <dbReference type="ARBA" id="ARBA00023136"/>
    </source>
</evidence>
<dbReference type="PANTHER" id="PTHR11819">
    <property type="entry name" value="SOLUTE CARRIER FAMILY 5"/>
    <property type="match status" value="1"/>
</dbReference>
<proteinExistence type="inferred from homology"/>
<feature type="compositionally biased region" description="Basic and acidic residues" evidence="8">
    <location>
        <begin position="16"/>
        <end position="26"/>
    </location>
</feature>
<keyword evidence="4" id="KW-1133">Transmembrane helix</keyword>
<dbReference type="PANTHER" id="PTHR11819:SF195">
    <property type="entry name" value="SODIUM_GLUCOSE COTRANSPORTER 4"/>
    <property type="match status" value="1"/>
</dbReference>
<keyword evidence="7" id="KW-0175">Coiled coil</keyword>
<comment type="similarity">
    <text evidence="2 6">Belongs to the sodium:solute symporter (SSF) (TC 2.A.21) family.</text>
</comment>
<evidence type="ECO:0000256" key="4">
    <source>
        <dbReference type="ARBA" id="ARBA00022989"/>
    </source>
</evidence>
<feature type="coiled-coil region" evidence="7">
    <location>
        <begin position="411"/>
        <end position="481"/>
    </location>
</feature>
<evidence type="ECO:0000313" key="9">
    <source>
        <dbReference type="EMBL" id="KAH9378469.1"/>
    </source>
</evidence>
<feature type="compositionally biased region" description="Low complexity" evidence="8">
    <location>
        <begin position="518"/>
        <end position="539"/>
    </location>
</feature>
<reference evidence="9 10" key="1">
    <citation type="journal article" date="2020" name="Cell">
        <title>Large-Scale Comparative Analyses of Tick Genomes Elucidate Their Genetic Diversity and Vector Capacities.</title>
        <authorList>
            <consortium name="Tick Genome and Microbiome Consortium (TIGMIC)"/>
            <person name="Jia N."/>
            <person name="Wang J."/>
            <person name="Shi W."/>
            <person name="Du L."/>
            <person name="Sun Y."/>
            <person name="Zhan W."/>
            <person name="Jiang J.F."/>
            <person name="Wang Q."/>
            <person name="Zhang B."/>
            <person name="Ji P."/>
            <person name="Bell-Sakyi L."/>
            <person name="Cui X.M."/>
            <person name="Yuan T.T."/>
            <person name="Jiang B.G."/>
            <person name="Yang W.F."/>
            <person name="Lam T.T."/>
            <person name="Chang Q.C."/>
            <person name="Ding S.J."/>
            <person name="Wang X.J."/>
            <person name="Zhu J.G."/>
            <person name="Ruan X.D."/>
            <person name="Zhao L."/>
            <person name="Wei J.T."/>
            <person name="Ye R.Z."/>
            <person name="Que T.C."/>
            <person name="Du C.H."/>
            <person name="Zhou Y.H."/>
            <person name="Cheng J.X."/>
            <person name="Dai P.F."/>
            <person name="Guo W.B."/>
            <person name="Han X.H."/>
            <person name="Huang E.J."/>
            <person name="Li L.F."/>
            <person name="Wei W."/>
            <person name="Gao Y.C."/>
            <person name="Liu J.Z."/>
            <person name="Shao H.Z."/>
            <person name="Wang X."/>
            <person name="Wang C.C."/>
            <person name="Yang T.C."/>
            <person name="Huo Q.B."/>
            <person name="Li W."/>
            <person name="Chen H.Y."/>
            <person name="Chen S.E."/>
            <person name="Zhou L.G."/>
            <person name="Ni X.B."/>
            <person name="Tian J.H."/>
            <person name="Sheng Y."/>
            <person name="Liu T."/>
            <person name="Pan Y.S."/>
            <person name="Xia L.Y."/>
            <person name="Li J."/>
            <person name="Zhao F."/>
            <person name="Cao W.C."/>
        </authorList>
    </citation>
    <scope>NUCLEOTIDE SEQUENCE [LARGE SCALE GENOMIC DNA]</scope>
    <source>
        <strain evidence="9">HaeL-2018</strain>
    </source>
</reference>
<dbReference type="VEuPathDB" id="VectorBase:HLOH_064301"/>
<keyword evidence="10" id="KW-1185">Reference proteome</keyword>
<feature type="compositionally biased region" description="Basic and acidic residues" evidence="8">
    <location>
        <begin position="312"/>
        <end position="326"/>
    </location>
</feature>
<dbReference type="OrthoDB" id="6132759at2759"/>
<accession>A0A9J6GSK7</accession>